<dbReference type="Gene3D" id="3.50.50.60">
    <property type="entry name" value="FAD/NAD(P)-binding domain"/>
    <property type="match status" value="1"/>
</dbReference>
<comment type="caution">
    <text evidence="7">The sequence shown here is derived from an EMBL/GenBank/DDBJ whole genome shotgun (WGS) entry which is preliminary data.</text>
</comment>
<sequence>MQTPFRVAVIGAGPSGLYTAAALVSTGTPVAVDVFDRLPAPFGLVRYGVAPDHLRTKSVTRALQRPFMESSGVRFLGHVPVGPAGLSAEVLREHYHAVVWASGSISDRGLGIDGETLEGSHGSGEFVSWYSGHPDHIAVRPDLAHSGAVVVGAGNVALDIARILVRSPGELASTDVPDDVLELLRRSEVSDVHIVVRRGPEHVKFTSPELRQLGALEGVDVIVEDRHVIASVDAGALERRQAQNLAILGSWADSTVPARDPGRRRVHLHFLRTPRRLVGQGGRVVGLVVERTEVRDGRLVGTGEEELIHAGLVVRAIGYRSEPIDGLPHDPIRGIVPNVGGRVVDGDRTLTGCYVTGWLKRGPTGVIGTNKACGEETAGAVLSDLGALPAAVEPDPEAIDRRLAELGIVPVVWTDWQRLDDAEVGLGRTRGGAERVKIAHIDAMLAAARGTEAAVPAE</sequence>
<comment type="cofactor">
    <cofactor evidence="1">
        <name>FAD</name>
        <dbReference type="ChEBI" id="CHEBI:57692"/>
    </cofactor>
</comment>
<gene>
    <name evidence="7" type="ORF">GCM10009836_44370</name>
</gene>
<dbReference type="InterPro" id="IPR055275">
    <property type="entry name" value="Ferredox_Rdtase"/>
</dbReference>
<evidence type="ECO:0000256" key="1">
    <source>
        <dbReference type="ARBA" id="ARBA00001974"/>
    </source>
</evidence>
<dbReference type="Gene3D" id="3.40.50.720">
    <property type="entry name" value="NAD(P)-binding Rossmann-like Domain"/>
    <property type="match status" value="1"/>
</dbReference>
<dbReference type="InterPro" id="IPR036188">
    <property type="entry name" value="FAD/NAD-bd_sf"/>
</dbReference>
<dbReference type="Proteomes" id="UP001500449">
    <property type="component" value="Unassembled WGS sequence"/>
</dbReference>
<dbReference type="RefSeq" id="WP_344420353.1">
    <property type="nucleotide sequence ID" value="NZ_BAAAQK010000017.1"/>
</dbReference>
<evidence type="ECO:0000256" key="4">
    <source>
        <dbReference type="ARBA" id="ARBA00022827"/>
    </source>
</evidence>
<keyword evidence="5" id="KW-0521">NADP</keyword>
<keyword evidence="6" id="KW-0560">Oxidoreductase</keyword>
<name>A0ABN2N9N3_9PSEU</name>
<dbReference type="PRINTS" id="PR00419">
    <property type="entry name" value="ADXRDTASE"/>
</dbReference>
<dbReference type="PIRSF" id="PIRSF000362">
    <property type="entry name" value="FNR"/>
    <property type="match status" value="1"/>
</dbReference>
<protein>
    <submittedName>
        <fullName evidence="7">FAD-dependent oxidoreductase</fullName>
    </submittedName>
</protein>
<keyword evidence="8" id="KW-1185">Reference proteome</keyword>
<evidence type="ECO:0000313" key="8">
    <source>
        <dbReference type="Proteomes" id="UP001500449"/>
    </source>
</evidence>
<comment type="similarity">
    <text evidence="2">Belongs to the ferredoxin--NADP reductase type 1 family.</text>
</comment>
<reference evidence="7 8" key="1">
    <citation type="journal article" date="2019" name="Int. J. Syst. Evol. Microbiol.">
        <title>The Global Catalogue of Microorganisms (GCM) 10K type strain sequencing project: providing services to taxonomists for standard genome sequencing and annotation.</title>
        <authorList>
            <consortium name="The Broad Institute Genomics Platform"/>
            <consortium name="The Broad Institute Genome Sequencing Center for Infectious Disease"/>
            <person name="Wu L."/>
            <person name="Ma J."/>
        </authorList>
    </citation>
    <scope>NUCLEOTIDE SEQUENCE [LARGE SCALE GENOMIC DNA]</scope>
    <source>
        <strain evidence="7 8">JCM 16009</strain>
    </source>
</reference>
<dbReference type="SUPFAM" id="SSF51971">
    <property type="entry name" value="Nucleotide-binding domain"/>
    <property type="match status" value="2"/>
</dbReference>
<evidence type="ECO:0000256" key="3">
    <source>
        <dbReference type="ARBA" id="ARBA00022630"/>
    </source>
</evidence>
<evidence type="ECO:0000256" key="2">
    <source>
        <dbReference type="ARBA" id="ARBA00008312"/>
    </source>
</evidence>
<accession>A0ABN2N9N3</accession>
<evidence type="ECO:0000256" key="5">
    <source>
        <dbReference type="ARBA" id="ARBA00022857"/>
    </source>
</evidence>
<dbReference type="EMBL" id="BAAAQK010000017">
    <property type="protein sequence ID" value="GAA1859285.1"/>
    <property type="molecule type" value="Genomic_DNA"/>
</dbReference>
<dbReference type="PANTHER" id="PTHR48467">
    <property type="entry name" value="GLUTAMATE SYNTHASE 1 [NADH], CHLOROPLASTIC-LIKE"/>
    <property type="match status" value="1"/>
</dbReference>
<dbReference type="InterPro" id="IPR021163">
    <property type="entry name" value="Ferredox_Rdtase_adrenod"/>
</dbReference>
<dbReference type="Pfam" id="PF13450">
    <property type="entry name" value="NAD_binding_8"/>
    <property type="match status" value="1"/>
</dbReference>
<evidence type="ECO:0000256" key="6">
    <source>
        <dbReference type="ARBA" id="ARBA00023002"/>
    </source>
</evidence>
<keyword evidence="3" id="KW-0285">Flavoprotein</keyword>
<proteinExistence type="inferred from homology"/>
<dbReference type="PANTHER" id="PTHR48467:SF1">
    <property type="entry name" value="GLUTAMATE SYNTHASE 1 [NADH], CHLOROPLASTIC-LIKE"/>
    <property type="match status" value="1"/>
</dbReference>
<evidence type="ECO:0000313" key="7">
    <source>
        <dbReference type="EMBL" id="GAA1859285.1"/>
    </source>
</evidence>
<organism evidence="7 8">
    <name type="scientific">Pseudonocardia ailaonensis</name>
    <dbReference type="NCBI Taxonomy" id="367279"/>
    <lineage>
        <taxon>Bacteria</taxon>
        <taxon>Bacillati</taxon>
        <taxon>Actinomycetota</taxon>
        <taxon>Actinomycetes</taxon>
        <taxon>Pseudonocardiales</taxon>
        <taxon>Pseudonocardiaceae</taxon>
        <taxon>Pseudonocardia</taxon>
    </lineage>
</organism>
<keyword evidence="4" id="KW-0274">FAD</keyword>